<feature type="region of interest" description="Disordered" evidence="1">
    <location>
        <begin position="53"/>
        <end position="74"/>
    </location>
</feature>
<gene>
    <name evidence="2" type="primary">OSJNBb0079E01.8</name>
</gene>
<evidence type="ECO:0000313" key="3">
    <source>
        <dbReference type="Proteomes" id="UP000000763"/>
    </source>
</evidence>
<evidence type="ECO:0000313" key="2">
    <source>
        <dbReference type="EMBL" id="AAM74392.1"/>
    </source>
</evidence>
<accession>Q7G3Y9</accession>
<reference evidence="3" key="2">
    <citation type="journal article" date="2008" name="Nucleic Acids Res.">
        <title>The rice annotation project database (RAP-DB): 2008 update.</title>
        <authorList>
            <consortium name="The rice annotation project (RAP)"/>
        </authorList>
    </citation>
    <scope>GENOME REANNOTATION</scope>
    <source>
        <strain evidence="3">cv. Nipponbare</strain>
    </source>
</reference>
<sequence length="129" mass="13419">MATRDSGGDAQLRHPAAAAAAARLGQQQRRTAVAQQGGSAAVAVAAAARRQRAAVHGTTHSSGGALAGSGARVYRGDTTTRQTLGHAVRVNAKRSRHHLNKEGLEKISHRGKQRQRQGFGTAVTVTLRG</sequence>
<dbReference type="Proteomes" id="UP000000763">
    <property type="component" value="Chromosome 10"/>
</dbReference>
<organism evidence="2 3">
    <name type="scientific">Oryza sativa subsp. japonica</name>
    <name type="common">Rice</name>
    <dbReference type="NCBI Taxonomy" id="39947"/>
    <lineage>
        <taxon>Eukaryota</taxon>
        <taxon>Viridiplantae</taxon>
        <taxon>Streptophyta</taxon>
        <taxon>Embryophyta</taxon>
        <taxon>Tracheophyta</taxon>
        <taxon>Spermatophyta</taxon>
        <taxon>Magnoliopsida</taxon>
        <taxon>Liliopsida</taxon>
        <taxon>Poales</taxon>
        <taxon>Poaceae</taxon>
        <taxon>BOP clade</taxon>
        <taxon>Oryzoideae</taxon>
        <taxon>Oryzeae</taxon>
        <taxon>Oryzinae</taxon>
        <taxon>Oryza</taxon>
        <taxon>Oryza sativa</taxon>
    </lineage>
</organism>
<proteinExistence type="predicted"/>
<evidence type="ECO:0000256" key="1">
    <source>
        <dbReference type="SAM" id="MobiDB-lite"/>
    </source>
</evidence>
<dbReference type="AlphaFoldDB" id="Q7G3Y9"/>
<name>Q7G3Y9_ORYSJ</name>
<dbReference type="EMBL" id="AC119149">
    <property type="protein sequence ID" value="AAM74392.1"/>
    <property type="molecule type" value="Genomic_DNA"/>
</dbReference>
<feature type="compositionally biased region" description="Low complexity" evidence="1">
    <location>
        <begin position="61"/>
        <end position="71"/>
    </location>
</feature>
<feature type="region of interest" description="Disordered" evidence="1">
    <location>
        <begin position="93"/>
        <end position="120"/>
    </location>
</feature>
<reference evidence="3" key="1">
    <citation type="journal article" date="2005" name="Nature">
        <title>The map-based sequence of the rice genome.</title>
        <authorList>
            <consortium name="International rice genome sequencing project (IRGSP)"/>
            <person name="Matsumoto T."/>
            <person name="Wu J."/>
            <person name="Kanamori H."/>
            <person name="Katayose Y."/>
            <person name="Fujisawa M."/>
            <person name="Namiki N."/>
            <person name="Mizuno H."/>
            <person name="Yamamoto K."/>
            <person name="Antonio B.A."/>
            <person name="Baba T."/>
            <person name="Sakata K."/>
            <person name="Nagamura Y."/>
            <person name="Aoki H."/>
            <person name="Arikawa K."/>
            <person name="Arita K."/>
            <person name="Bito T."/>
            <person name="Chiden Y."/>
            <person name="Fujitsuka N."/>
            <person name="Fukunaka R."/>
            <person name="Hamada M."/>
            <person name="Harada C."/>
            <person name="Hayashi A."/>
            <person name="Hijishita S."/>
            <person name="Honda M."/>
            <person name="Hosokawa S."/>
            <person name="Ichikawa Y."/>
            <person name="Idonuma A."/>
            <person name="Iijima M."/>
            <person name="Ikeda M."/>
            <person name="Ikeno M."/>
            <person name="Ito K."/>
            <person name="Ito S."/>
            <person name="Ito T."/>
            <person name="Ito Y."/>
            <person name="Ito Y."/>
            <person name="Iwabuchi A."/>
            <person name="Kamiya K."/>
            <person name="Karasawa W."/>
            <person name="Kurita K."/>
            <person name="Katagiri S."/>
            <person name="Kikuta A."/>
            <person name="Kobayashi H."/>
            <person name="Kobayashi N."/>
            <person name="Machita K."/>
            <person name="Maehara T."/>
            <person name="Masukawa M."/>
            <person name="Mizubayashi T."/>
            <person name="Mukai Y."/>
            <person name="Nagasaki H."/>
            <person name="Nagata Y."/>
            <person name="Naito S."/>
            <person name="Nakashima M."/>
            <person name="Nakama Y."/>
            <person name="Nakamichi Y."/>
            <person name="Nakamura M."/>
            <person name="Meguro A."/>
            <person name="Negishi M."/>
            <person name="Ohta I."/>
            <person name="Ohta T."/>
            <person name="Okamoto M."/>
            <person name="Ono N."/>
            <person name="Saji S."/>
            <person name="Sakaguchi M."/>
            <person name="Sakai K."/>
            <person name="Shibata M."/>
            <person name="Shimokawa T."/>
            <person name="Song J."/>
            <person name="Takazaki Y."/>
            <person name="Terasawa K."/>
            <person name="Tsugane M."/>
            <person name="Tsuji K."/>
            <person name="Ueda S."/>
            <person name="Waki K."/>
            <person name="Yamagata H."/>
            <person name="Yamamoto M."/>
            <person name="Yamamoto S."/>
            <person name="Yamane H."/>
            <person name="Yoshiki S."/>
            <person name="Yoshihara R."/>
            <person name="Yukawa K."/>
            <person name="Zhong H."/>
            <person name="Yano M."/>
            <person name="Yuan Q."/>
            <person name="Ouyang S."/>
            <person name="Liu J."/>
            <person name="Jones K.M."/>
            <person name="Gansberger K."/>
            <person name="Moffat K."/>
            <person name="Hill J."/>
            <person name="Bera J."/>
            <person name="Fadrosh D."/>
            <person name="Jin S."/>
            <person name="Johri S."/>
            <person name="Kim M."/>
            <person name="Overton L."/>
            <person name="Reardon M."/>
            <person name="Tsitrin T."/>
            <person name="Vuong H."/>
            <person name="Weaver B."/>
            <person name="Ciecko A."/>
            <person name="Tallon L."/>
            <person name="Jackson J."/>
            <person name="Pai G."/>
            <person name="Aken S.V."/>
            <person name="Utterback T."/>
            <person name="Reidmuller S."/>
            <person name="Feldblyum T."/>
            <person name="Hsiao J."/>
            <person name="Zismann V."/>
            <person name="Iobst S."/>
            <person name="de Vazeille A.R."/>
            <person name="Buell C.R."/>
            <person name="Ying K."/>
            <person name="Li Y."/>
            <person name="Lu T."/>
            <person name="Huang Y."/>
            <person name="Zhao Q."/>
            <person name="Feng Q."/>
            <person name="Zhang L."/>
            <person name="Zhu J."/>
            <person name="Weng Q."/>
            <person name="Mu J."/>
            <person name="Lu Y."/>
            <person name="Fan D."/>
            <person name="Liu Y."/>
            <person name="Guan J."/>
            <person name="Zhang Y."/>
            <person name="Yu S."/>
            <person name="Liu X."/>
            <person name="Zhang Y."/>
            <person name="Hong G."/>
            <person name="Han B."/>
            <person name="Choisne N."/>
            <person name="Demange N."/>
            <person name="Orjeda G."/>
            <person name="Samain S."/>
            <person name="Cattolico L."/>
            <person name="Pelletier E."/>
            <person name="Couloux A."/>
            <person name="Segurens B."/>
            <person name="Wincker P."/>
            <person name="D'Hont A."/>
            <person name="Scarpelli C."/>
            <person name="Weissenbach J."/>
            <person name="Salanoubat M."/>
            <person name="Quetier F."/>
            <person name="Yu Y."/>
            <person name="Kim H.R."/>
            <person name="Rambo T."/>
            <person name="Currie J."/>
            <person name="Collura K."/>
            <person name="Luo M."/>
            <person name="Yang T."/>
            <person name="Ammiraju J.S.S."/>
            <person name="Engler F."/>
            <person name="Soderlund C."/>
            <person name="Wing R.A."/>
            <person name="Palmer L.E."/>
            <person name="de la Bastide M."/>
            <person name="Spiegel L."/>
            <person name="Nascimento L."/>
            <person name="Zutavern T."/>
            <person name="O'Shaughnessy A."/>
            <person name="Dike S."/>
            <person name="Dedhia N."/>
            <person name="Preston R."/>
            <person name="Balija V."/>
            <person name="McCombie W.R."/>
            <person name="Chow T."/>
            <person name="Chen H."/>
            <person name="Chung M."/>
            <person name="Chen C."/>
            <person name="Shaw J."/>
            <person name="Wu H."/>
            <person name="Hsiao K."/>
            <person name="Chao Y."/>
            <person name="Chu M."/>
            <person name="Cheng C."/>
            <person name="Hour A."/>
            <person name="Lee P."/>
            <person name="Lin S."/>
            <person name="Lin Y."/>
            <person name="Liou J."/>
            <person name="Liu S."/>
            <person name="Hsing Y."/>
            <person name="Raghuvanshi S."/>
            <person name="Mohanty A."/>
            <person name="Bharti A.K."/>
            <person name="Gaur A."/>
            <person name="Gupta V."/>
            <person name="Kumar D."/>
            <person name="Ravi V."/>
            <person name="Vij S."/>
            <person name="Kapur A."/>
            <person name="Khurana P."/>
            <person name="Khurana P."/>
            <person name="Khurana J.P."/>
            <person name="Tyagi A.K."/>
            <person name="Gaikwad K."/>
            <person name="Singh A."/>
            <person name="Dalal V."/>
            <person name="Srivastava S."/>
            <person name="Dixit A."/>
            <person name="Pal A.K."/>
            <person name="Ghazi I.A."/>
            <person name="Yadav M."/>
            <person name="Pandit A."/>
            <person name="Bhargava A."/>
            <person name="Sureshbabu K."/>
            <person name="Batra K."/>
            <person name="Sharma T.R."/>
            <person name="Mohapatra T."/>
            <person name="Singh N.K."/>
            <person name="Messing J."/>
            <person name="Nelson A.B."/>
            <person name="Fuks G."/>
            <person name="Kavchok S."/>
            <person name="Keizer G."/>
            <person name="Linton E."/>
            <person name="Llaca V."/>
            <person name="Song R."/>
            <person name="Tanyolac B."/>
            <person name="Young S."/>
            <person name="Ho-Il K."/>
            <person name="Hahn J.H."/>
            <person name="Sangsakoo G."/>
            <person name="Vanavichit A."/>
            <person name="de Mattos Luiz.A.T."/>
            <person name="Zimmer P.D."/>
            <person name="Malone G."/>
            <person name="Dellagostin O."/>
            <person name="de Oliveira A.C."/>
            <person name="Bevan M."/>
            <person name="Bancroft I."/>
            <person name="Minx P."/>
            <person name="Cordum H."/>
            <person name="Wilson R."/>
            <person name="Cheng Z."/>
            <person name="Jin W."/>
            <person name="Jiang J."/>
            <person name="Leong S.A."/>
            <person name="Iwama H."/>
            <person name="Gojobori T."/>
            <person name="Itoh T."/>
            <person name="Niimura Y."/>
            <person name="Fujii Y."/>
            <person name="Habara T."/>
            <person name="Sakai H."/>
            <person name="Sato Y."/>
            <person name="Wilson G."/>
            <person name="Kumar K."/>
            <person name="McCouch S."/>
            <person name="Juretic N."/>
            <person name="Hoen D."/>
            <person name="Wright S."/>
            <person name="Bruskiewich R."/>
            <person name="Bureau T."/>
            <person name="Miyao A."/>
            <person name="Hirochika H."/>
            <person name="Nishikawa T."/>
            <person name="Kadowaki K."/>
            <person name="Sugiura M."/>
            <person name="Burr B."/>
            <person name="Sasaki T."/>
        </authorList>
    </citation>
    <scope>NUCLEOTIDE SEQUENCE [LARGE SCALE GENOMIC DNA]</scope>
    <source>
        <strain evidence="3">cv. Nipponbare</strain>
    </source>
</reference>
<protein>
    <submittedName>
        <fullName evidence="2">Uncharacterized protein</fullName>
    </submittedName>
</protein>